<keyword evidence="2" id="KW-1133">Transmembrane helix</keyword>
<sequence>MYIIQLILILIVAGGLIAYVGDKIGMKVGRKRLSLFGLRPKYTSIIITVVTGILIALSSLGVLIAGSENIRQALFDMQALLTKLDNLNQTVEAKNQRLTTLSAKIKVVKGRKLELKRQVKNLSLQQQALTKQVNNLAHNLSLFGKKYFYSLTGDIIYPKGTVVTSDSIRGNLSQEELNYKLQQLILQAKKLATKKGLTKVTTYSQQELVKAINILNKRDNKMIVRLLAAKNTFKNEKLKLNFDLYSDYKVYQTGDIILTHEVTFTKLADLEIQLKQLKAKLNQKVIQAGMLPNKQGKVVDLTLKQLYQLVDQLRQTNKSRLVKVVAKEDIWRDDSLAQNIKFKVES</sequence>
<dbReference type="Pfam" id="PF11283">
    <property type="entry name" value="DUF3084"/>
    <property type="match status" value="1"/>
</dbReference>
<dbReference type="InterPro" id="IPR021435">
    <property type="entry name" value="DUF3084"/>
</dbReference>
<feature type="transmembrane region" description="Helical" evidence="2">
    <location>
        <begin position="42"/>
        <end position="65"/>
    </location>
</feature>
<dbReference type="eggNOG" id="COG4372">
    <property type="taxonomic scope" value="Bacteria"/>
</dbReference>
<gene>
    <name evidence="3" type="ordered locus">Halha_2410</name>
</gene>
<reference evidence="4" key="1">
    <citation type="submission" date="2012-02" db="EMBL/GenBank/DDBJ databases">
        <title>The complete genome of Halobacteroides halobius DSM 5150.</title>
        <authorList>
            <person name="Lucas S."/>
            <person name="Copeland A."/>
            <person name="Lapidus A."/>
            <person name="Glavina del Rio T."/>
            <person name="Dalin E."/>
            <person name="Tice H."/>
            <person name="Bruce D."/>
            <person name="Goodwin L."/>
            <person name="Pitluck S."/>
            <person name="Peters L."/>
            <person name="Mikhailova N."/>
            <person name="Gu W."/>
            <person name="Kyrpides N."/>
            <person name="Mavromatis K."/>
            <person name="Ivanova N."/>
            <person name="Brettin T."/>
            <person name="Detter J.C."/>
            <person name="Han C."/>
            <person name="Larimer F."/>
            <person name="Land M."/>
            <person name="Hauser L."/>
            <person name="Markowitz V."/>
            <person name="Cheng J.-F."/>
            <person name="Hugenholtz P."/>
            <person name="Woyke T."/>
            <person name="Wu D."/>
            <person name="Tindall B."/>
            <person name="Pomrenke H."/>
            <person name="Brambilla E."/>
            <person name="Klenk H.-P."/>
            <person name="Eisen J.A."/>
        </authorList>
    </citation>
    <scope>NUCLEOTIDE SEQUENCE [LARGE SCALE GENOMIC DNA]</scope>
    <source>
        <strain evidence="4">ATCC 35273 / DSM 5150 / MD-1</strain>
    </source>
</reference>
<evidence type="ECO:0000256" key="1">
    <source>
        <dbReference type="SAM" id="Coils"/>
    </source>
</evidence>
<protein>
    <recommendedName>
        <fullName evidence="5">DUF3084 domain-containing protein</fullName>
    </recommendedName>
</protein>
<feature type="coiled-coil region" evidence="1">
    <location>
        <begin position="260"/>
        <end position="287"/>
    </location>
</feature>
<organism evidence="3 4">
    <name type="scientific">Halobacteroides halobius (strain ATCC 35273 / DSM 5150 / MD-1)</name>
    <dbReference type="NCBI Taxonomy" id="748449"/>
    <lineage>
        <taxon>Bacteria</taxon>
        <taxon>Bacillati</taxon>
        <taxon>Bacillota</taxon>
        <taxon>Clostridia</taxon>
        <taxon>Halanaerobiales</taxon>
        <taxon>Halobacteroidaceae</taxon>
        <taxon>Halobacteroides</taxon>
    </lineage>
</organism>
<dbReference type="RefSeq" id="WP_015327998.1">
    <property type="nucleotide sequence ID" value="NC_019978.1"/>
</dbReference>
<feature type="coiled-coil region" evidence="1">
    <location>
        <begin position="77"/>
        <end position="139"/>
    </location>
</feature>
<keyword evidence="1" id="KW-0175">Coiled coil</keyword>
<evidence type="ECO:0000256" key="2">
    <source>
        <dbReference type="SAM" id="Phobius"/>
    </source>
</evidence>
<evidence type="ECO:0008006" key="5">
    <source>
        <dbReference type="Google" id="ProtNLM"/>
    </source>
</evidence>
<keyword evidence="4" id="KW-1185">Reference proteome</keyword>
<evidence type="ECO:0000313" key="4">
    <source>
        <dbReference type="Proteomes" id="UP000010880"/>
    </source>
</evidence>
<dbReference type="PATRIC" id="fig|748449.3.peg.2332"/>
<proteinExistence type="predicted"/>
<dbReference type="AlphaFoldDB" id="L0KD51"/>
<dbReference type="KEGG" id="hhl:Halha_2410"/>
<evidence type="ECO:0000313" key="3">
    <source>
        <dbReference type="EMBL" id="AGB42284.1"/>
    </source>
</evidence>
<keyword evidence="2" id="KW-0812">Transmembrane</keyword>
<name>L0KD51_HALHC</name>
<dbReference type="HOGENOM" id="CLU_033222_1_0_9"/>
<dbReference type="EMBL" id="CP003359">
    <property type="protein sequence ID" value="AGB42284.1"/>
    <property type="molecule type" value="Genomic_DNA"/>
</dbReference>
<dbReference type="STRING" id="748449.Halha_2410"/>
<keyword evidence="2" id="KW-0472">Membrane</keyword>
<dbReference type="Proteomes" id="UP000010880">
    <property type="component" value="Chromosome"/>
</dbReference>
<accession>L0KD51</accession>
<dbReference type="OrthoDB" id="9812848at2"/>